<dbReference type="RefSeq" id="WP_231010892.1">
    <property type="nucleotide sequence ID" value="NZ_BAAAEW010000042.1"/>
</dbReference>
<feature type="transmembrane region" description="Helical" evidence="1">
    <location>
        <begin position="252"/>
        <end position="271"/>
    </location>
</feature>
<reference evidence="2 3" key="1">
    <citation type="journal article" date="2019" name="Int. J. Syst. Evol. Microbiol.">
        <title>The Global Catalogue of Microorganisms (GCM) 10K type strain sequencing project: providing services to taxonomists for standard genome sequencing and annotation.</title>
        <authorList>
            <consortium name="The Broad Institute Genomics Platform"/>
            <consortium name="The Broad Institute Genome Sequencing Center for Infectious Disease"/>
            <person name="Wu L."/>
            <person name="Ma J."/>
        </authorList>
    </citation>
    <scope>NUCLEOTIDE SEQUENCE [LARGE SCALE GENOMIC DNA]</scope>
    <source>
        <strain evidence="2 3">JCM 15503</strain>
    </source>
</reference>
<keyword evidence="3" id="KW-1185">Reference proteome</keyword>
<keyword evidence="1" id="KW-0472">Membrane</keyword>
<gene>
    <name evidence="2" type="ORF">GCM10009107_53840</name>
</gene>
<keyword evidence="1" id="KW-1133">Transmembrane helix</keyword>
<proteinExistence type="predicted"/>
<comment type="caution">
    <text evidence="2">The sequence shown here is derived from an EMBL/GenBank/DDBJ whole genome shotgun (WGS) entry which is preliminary data.</text>
</comment>
<evidence type="ECO:0000313" key="2">
    <source>
        <dbReference type="EMBL" id="GAA0766076.1"/>
    </source>
</evidence>
<dbReference type="Proteomes" id="UP001500279">
    <property type="component" value="Unassembled WGS sequence"/>
</dbReference>
<feature type="transmembrane region" description="Helical" evidence="1">
    <location>
        <begin position="21"/>
        <end position="38"/>
    </location>
</feature>
<feature type="transmembrane region" description="Helical" evidence="1">
    <location>
        <begin position="124"/>
        <end position="140"/>
    </location>
</feature>
<accession>A0ABN1KGB9</accession>
<sequence>MTTTTSAAGPRWPLLGFLREVYAPGLHLAYAAAWYLALEGTLSGLAGLPWRPDARSLVCIATFFLVLFFLRVVDEWKDLAYDRVHNPDRPLVRGLVTLRDLFRYMALTALAVLAINSLLAPWPLFIVLADLAWGLALVALERRSAALRDGMLLNLLLTYPVNVALSVYAYAAFLARTGAAPSASGMLVMFAFALAFLVYELLRKIAWPALARPGERLYSQVLGGGGAMALVLACALGASFTLFALWLQQGMAPALAALTLLPLLPAGRAAWRFLRERQQRVKLTGLGMQSLLLFYGGLCLLALWRALA</sequence>
<feature type="transmembrane region" description="Helical" evidence="1">
    <location>
        <begin position="54"/>
        <end position="73"/>
    </location>
</feature>
<feature type="transmembrane region" description="Helical" evidence="1">
    <location>
        <begin position="152"/>
        <end position="171"/>
    </location>
</feature>
<dbReference type="InterPro" id="IPR044878">
    <property type="entry name" value="UbiA_sf"/>
</dbReference>
<evidence type="ECO:0000256" key="1">
    <source>
        <dbReference type="SAM" id="Phobius"/>
    </source>
</evidence>
<organism evidence="2 3">
    <name type="scientific">Ideonella azotifigens</name>
    <dbReference type="NCBI Taxonomy" id="513160"/>
    <lineage>
        <taxon>Bacteria</taxon>
        <taxon>Pseudomonadati</taxon>
        <taxon>Pseudomonadota</taxon>
        <taxon>Betaproteobacteria</taxon>
        <taxon>Burkholderiales</taxon>
        <taxon>Sphaerotilaceae</taxon>
        <taxon>Ideonella</taxon>
    </lineage>
</organism>
<evidence type="ECO:0008006" key="4">
    <source>
        <dbReference type="Google" id="ProtNLM"/>
    </source>
</evidence>
<keyword evidence="1" id="KW-0812">Transmembrane</keyword>
<dbReference type="EMBL" id="BAAAEW010000042">
    <property type="protein sequence ID" value="GAA0766076.1"/>
    <property type="molecule type" value="Genomic_DNA"/>
</dbReference>
<protein>
    <recommendedName>
        <fullName evidence="4">Prenyltransferase</fullName>
    </recommendedName>
</protein>
<dbReference type="Gene3D" id="1.10.357.140">
    <property type="entry name" value="UbiA prenyltransferase"/>
    <property type="match status" value="1"/>
</dbReference>
<name>A0ABN1KGB9_9BURK</name>
<feature type="transmembrane region" description="Helical" evidence="1">
    <location>
        <begin position="283"/>
        <end position="304"/>
    </location>
</feature>
<feature type="transmembrane region" description="Helical" evidence="1">
    <location>
        <begin position="222"/>
        <end position="246"/>
    </location>
</feature>
<evidence type="ECO:0000313" key="3">
    <source>
        <dbReference type="Proteomes" id="UP001500279"/>
    </source>
</evidence>
<feature type="transmembrane region" description="Helical" evidence="1">
    <location>
        <begin position="183"/>
        <end position="202"/>
    </location>
</feature>